<proteinExistence type="predicted"/>
<gene>
    <name evidence="1" type="ORF">GCM10010255_76930</name>
</gene>
<dbReference type="RefSeq" id="WP_346139388.1">
    <property type="nucleotide sequence ID" value="NZ_BAAASE010000015.1"/>
</dbReference>
<protein>
    <submittedName>
        <fullName evidence="1">Uncharacterized protein</fullName>
    </submittedName>
</protein>
<name>A0ABP5WD09_9ACTN</name>
<sequence length="158" mass="17450">MEIILDPPNGVPPVTMGMPFEEAVTAAASWGEVRVMGPFDHDPTVQIQAMGDDFDVVVVLKDQKTVNAVDVSAPEEEDSDLRVMWRGFDVFRTPARQLLQAFSEAGYRIDDSNPEEPVVLDLTIAFNRWTSQEVPVDPEDGLPLYFTAALVSNENPSV</sequence>
<dbReference type="EMBL" id="BAAASE010000015">
    <property type="protein sequence ID" value="GAA2424120.1"/>
    <property type="molecule type" value="Genomic_DNA"/>
</dbReference>
<reference evidence="2" key="1">
    <citation type="journal article" date="2019" name="Int. J. Syst. Evol. Microbiol.">
        <title>The Global Catalogue of Microorganisms (GCM) 10K type strain sequencing project: providing services to taxonomists for standard genome sequencing and annotation.</title>
        <authorList>
            <consortium name="The Broad Institute Genomics Platform"/>
            <consortium name="The Broad Institute Genome Sequencing Center for Infectious Disease"/>
            <person name="Wu L."/>
            <person name="Ma J."/>
        </authorList>
    </citation>
    <scope>NUCLEOTIDE SEQUENCE [LARGE SCALE GENOMIC DNA]</scope>
    <source>
        <strain evidence="2">JCM 4358</strain>
    </source>
</reference>
<evidence type="ECO:0000313" key="2">
    <source>
        <dbReference type="Proteomes" id="UP001499986"/>
    </source>
</evidence>
<comment type="caution">
    <text evidence="1">The sequence shown here is derived from an EMBL/GenBank/DDBJ whole genome shotgun (WGS) entry which is preliminary data.</text>
</comment>
<accession>A0ABP5WD09</accession>
<organism evidence="1 2">
    <name type="scientific">Streptomyces coeruleofuscus</name>
    <dbReference type="NCBI Taxonomy" id="66879"/>
    <lineage>
        <taxon>Bacteria</taxon>
        <taxon>Bacillati</taxon>
        <taxon>Actinomycetota</taxon>
        <taxon>Actinomycetes</taxon>
        <taxon>Kitasatosporales</taxon>
        <taxon>Streptomycetaceae</taxon>
        <taxon>Streptomyces</taxon>
    </lineage>
</organism>
<dbReference type="Proteomes" id="UP001499986">
    <property type="component" value="Unassembled WGS sequence"/>
</dbReference>
<evidence type="ECO:0000313" key="1">
    <source>
        <dbReference type="EMBL" id="GAA2424120.1"/>
    </source>
</evidence>
<keyword evidence="2" id="KW-1185">Reference proteome</keyword>